<feature type="region of interest" description="Disordered" evidence="1">
    <location>
        <begin position="51"/>
        <end position="75"/>
    </location>
</feature>
<sequence length="75" mass="8051">MTATLSNNVITAVEVTPHATDPTSLDYQERFADAVPAEVVGRPLDEVRVGRLAGSSGTPNGFNAAIQRIKEQSRR</sequence>
<dbReference type="AlphaFoldDB" id="A0AB37USN1"/>
<dbReference type="Proteomes" id="UP000282574">
    <property type="component" value="Unassembled WGS sequence"/>
</dbReference>
<organism evidence="2 3">
    <name type="scientific">Chroococcidiopsis cubana SAG 39.79</name>
    <dbReference type="NCBI Taxonomy" id="388085"/>
    <lineage>
        <taxon>Bacteria</taxon>
        <taxon>Bacillati</taxon>
        <taxon>Cyanobacteriota</taxon>
        <taxon>Cyanophyceae</taxon>
        <taxon>Chroococcidiopsidales</taxon>
        <taxon>Chroococcidiopsidaceae</taxon>
        <taxon>Chroococcidiopsis</taxon>
    </lineage>
</organism>
<comment type="caution">
    <text evidence="2">The sequence shown here is derived from an EMBL/GenBank/DDBJ whole genome shotgun (WGS) entry which is preliminary data.</text>
</comment>
<evidence type="ECO:0000313" key="2">
    <source>
        <dbReference type="EMBL" id="RUT14484.1"/>
    </source>
</evidence>
<evidence type="ECO:0000256" key="1">
    <source>
        <dbReference type="SAM" id="MobiDB-lite"/>
    </source>
</evidence>
<dbReference type="EMBL" id="RSCK01000001">
    <property type="protein sequence ID" value="RUT14484.1"/>
    <property type="molecule type" value="Genomic_DNA"/>
</dbReference>
<protein>
    <recommendedName>
        <fullName evidence="4">FMN-binding domain-containing protein</fullName>
    </recommendedName>
</protein>
<gene>
    <name evidence="2" type="ORF">DSM107010_00300</name>
</gene>
<reference evidence="2 3" key="1">
    <citation type="journal article" date="2019" name="Genome Biol. Evol.">
        <title>Day and night: Metabolic profiles and evolutionary relationships of six axenic non-marine cyanobacteria.</title>
        <authorList>
            <person name="Will S.E."/>
            <person name="Henke P."/>
            <person name="Boedeker C."/>
            <person name="Huang S."/>
            <person name="Brinkmann H."/>
            <person name="Rohde M."/>
            <person name="Jarek M."/>
            <person name="Friedl T."/>
            <person name="Seufert S."/>
            <person name="Schumacher M."/>
            <person name="Overmann J."/>
            <person name="Neumann-Schaal M."/>
            <person name="Petersen J."/>
        </authorList>
    </citation>
    <scope>NUCLEOTIDE SEQUENCE [LARGE SCALE GENOMIC DNA]</scope>
    <source>
        <strain evidence="2 3">SAG 39.79</strain>
    </source>
</reference>
<evidence type="ECO:0008006" key="4">
    <source>
        <dbReference type="Google" id="ProtNLM"/>
    </source>
</evidence>
<evidence type="ECO:0000313" key="3">
    <source>
        <dbReference type="Proteomes" id="UP000282574"/>
    </source>
</evidence>
<proteinExistence type="predicted"/>
<accession>A0AB37USN1</accession>
<keyword evidence="3" id="KW-1185">Reference proteome</keyword>
<name>A0AB37USN1_9CYAN</name>